<dbReference type="Gene3D" id="3.90.190.10">
    <property type="entry name" value="Protein tyrosine phosphatase superfamily"/>
    <property type="match status" value="1"/>
</dbReference>
<sequence length="264" mass="28777">MNNGQLSGAWNFRDIAATAGLRPGRFFRSSELSRLDDDGREVFRALGITDVADLRSPQEVQRRGVGAVPDGVAIHLLPFPDLSNTTAEAPHETSWQKMMTDKTADDDVEAAAERFMTEEYQKFPVLGGAQHAVRQVFSLLGSGRPVIAHCFAGKDRTGFTVAVVLEAIGIRSDAVLTDFLRSNDAVDSLRARIMESVIDHAGETPEITTFAEARLTPGVLGVREEYLATARRVIDENYGNLEGFLRVCGVSAEDVARARTELLG</sequence>
<reference evidence="3" key="1">
    <citation type="submission" date="2016-03" db="EMBL/GenBank/DDBJ databases">
        <authorList>
            <person name="Ploux O."/>
        </authorList>
    </citation>
    <scope>NUCLEOTIDE SEQUENCE</scope>
    <source>
        <strain evidence="3">UC10</strain>
    </source>
</reference>
<evidence type="ECO:0000259" key="2">
    <source>
        <dbReference type="PROSITE" id="PS50056"/>
    </source>
</evidence>
<evidence type="ECO:0000256" key="1">
    <source>
        <dbReference type="ARBA" id="ARBA00009580"/>
    </source>
</evidence>
<dbReference type="EMBL" id="FLQS01000063">
    <property type="protein sequence ID" value="SBS78990.1"/>
    <property type="molecule type" value="Genomic_DNA"/>
</dbReference>
<dbReference type="PANTHER" id="PTHR31126">
    <property type="entry name" value="TYROSINE-PROTEIN PHOSPHATASE"/>
    <property type="match status" value="1"/>
</dbReference>
<dbReference type="Pfam" id="PF13350">
    <property type="entry name" value="Y_phosphatase3"/>
    <property type="match status" value="1"/>
</dbReference>
<evidence type="ECO:0000313" key="3">
    <source>
        <dbReference type="EMBL" id="SBS78990.1"/>
    </source>
</evidence>
<gene>
    <name evidence="3" type="ORF">MHPYR_660019</name>
</gene>
<dbReference type="GO" id="GO:0004721">
    <property type="term" value="F:phosphoprotein phosphatase activity"/>
    <property type="evidence" value="ECO:0007669"/>
    <property type="project" value="InterPro"/>
</dbReference>
<proteinExistence type="inferred from homology"/>
<organism evidence="3">
    <name type="scientific">uncultured Mycobacterium sp</name>
    <dbReference type="NCBI Taxonomy" id="171292"/>
    <lineage>
        <taxon>Bacteria</taxon>
        <taxon>Bacillati</taxon>
        <taxon>Actinomycetota</taxon>
        <taxon>Actinomycetes</taxon>
        <taxon>Mycobacteriales</taxon>
        <taxon>Mycobacteriaceae</taxon>
        <taxon>Mycobacterium</taxon>
        <taxon>environmental samples</taxon>
    </lineage>
</organism>
<protein>
    <submittedName>
        <fullName evidence="3">Protein tyrosine/serine phosphatase</fullName>
    </submittedName>
</protein>
<dbReference type="AlphaFoldDB" id="A0A1Y5PNM9"/>
<dbReference type="InterPro" id="IPR029021">
    <property type="entry name" value="Prot-tyrosine_phosphatase-like"/>
</dbReference>
<feature type="domain" description="Tyrosine specific protein phosphatases" evidence="2">
    <location>
        <begin position="133"/>
        <end position="192"/>
    </location>
</feature>
<dbReference type="PANTHER" id="PTHR31126:SF1">
    <property type="entry name" value="TYROSINE SPECIFIC PROTEIN PHOSPHATASES DOMAIN-CONTAINING PROTEIN"/>
    <property type="match status" value="1"/>
</dbReference>
<comment type="similarity">
    <text evidence="1">Belongs to the protein-tyrosine phosphatase family.</text>
</comment>
<dbReference type="PROSITE" id="PS50056">
    <property type="entry name" value="TYR_PHOSPHATASE_2"/>
    <property type="match status" value="1"/>
</dbReference>
<dbReference type="InterPro" id="IPR026893">
    <property type="entry name" value="Tyr/Ser_Pase_IphP-type"/>
</dbReference>
<dbReference type="InterPro" id="IPR000387">
    <property type="entry name" value="Tyr_Pase_dom"/>
</dbReference>
<accession>A0A1Y5PNM9</accession>
<dbReference type="SUPFAM" id="SSF52799">
    <property type="entry name" value="(Phosphotyrosine protein) phosphatases II"/>
    <property type="match status" value="1"/>
</dbReference>
<name>A0A1Y5PNM9_9MYCO</name>